<evidence type="ECO:0000313" key="3">
    <source>
        <dbReference type="Proteomes" id="UP001054837"/>
    </source>
</evidence>
<keyword evidence="3" id="KW-1185">Reference proteome</keyword>
<protein>
    <submittedName>
        <fullName evidence="1">Uncharacterized protein</fullName>
    </submittedName>
</protein>
<accession>A0AAV4PLU8</accession>
<dbReference type="EMBL" id="BPLQ01003034">
    <property type="protein sequence ID" value="GIX97380.1"/>
    <property type="molecule type" value="Genomic_DNA"/>
</dbReference>
<name>A0AAV4PLU8_9ARAC</name>
<gene>
    <name evidence="1" type="ORF">CDAR_473121</name>
    <name evidence="2" type="ORF">CDAR_473241</name>
</gene>
<dbReference type="AlphaFoldDB" id="A0AAV4PLU8"/>
<comment type="caution">
    <text evidence="1">The sequence shown here is derived from an EMBL/GenBank/DDBJ whole genome shotgun (WGS) entry which is preliminary data.</text>
</comment>
<proteinExistence type="predicted"/>
<reference evidence="1 3" key="1">
    <citation type="submission" date="2021-06" db="EMBL/GenBank/DDBJ databases">
        <title>Caerostris darwini draft genome.</title>
        <authorList>
            <person name="Kono N."/>
            <person name="Arakawa K."/>
        </authorList>
    </citation>
    <scope>NUCLEOTIDE SEQUENCE [LARGE SCALE GENOMIC DNA]</scope>
</reference>
<organism evidence="1 3">
    <name type="scientific">Caerostris darwini</name>
    <dbReference type="NCBI Taxonomy" id="1538125"/>
    <lineage>
        <taxon>Eukaryota</taxon>
        <taxon>Metazoa</taxon>
        <taxon>Ecdysozoa</taxon>
        <taxon>Arthropoda</taxon>
        <taxon>Chelicerata</taxon>
        <taxon>Arachnida</taxon>
        <taxon>Araneae</taxon>
        <taxon>Araneomorphae</taxon>
        <taxon>Entelegynae</taxon>
        <taxon>Araneoidea</taxon>
        <taxon>Araneidae</taxon>
        <taxon>Caerostris</taxon>
    </lineage>
</organism>
<evidence type="ECO:0000313" key="1">
    <source>
        <dbReference type="EMBL" id="GIX97380.1"/>
    </source>
</evidence>
<sequence>MIGVGSLSEEDIDCALQHRFVGGLAFRHGNLGESQMYCACYSYFCFIAARNCKRLHTRALTIAEMHHQKIVTRNSLFSIQKMFENAVKLGIINILENIVDAIHLGFK</sequence>
<evidence type="ECO:0000313" key="2">
    <source>
        <dbReference type="EMBL" id="GIX97400.1"/>
    </source>
</evidence>
<dbReference type="EMBL" id="BPLQ01003034">
    <property type="protein sequence ID" value="GIX97400.1"/>
    <property type="molecule type" value="Genomic_DNA"/>
</dbReference>
<dbReference type="Proteomes" id="UP001054837">
    <property type="component" value="Unassembled WGS sequence"/>
</dbReference>